<dbReference type="InterPro" id="IPR017871">
    <property type="entry name" value="ABC_transporter-like_CS"/>
</dbReference>
<dbReference type="InterPro" id="IPR003439">
    <property type="entry name" value="ABC_transporter-like_ATP-bd"/>
</dbReference>
<dbReference type="Pfam" id="PF04068">
    <property type="entry name" value="Fer4_RLI"/>
    <property type="match status" value="1"/>
</dbReference>
<dbReference type="PROSITE" id="PS51379">
    <property type="entry name" value="4FE4S_FER_2"/>
    <property type="match status" value="1"/>
</dbReference>
<dbReference type="FunFam" id="3.40.50.300:FF:000152">
    <property type="entry name" value="ATP-binding cassette, sub-family E, member 1"/>
    <property type="match status" value="1"/>
</dbReference>
<feature type="domain" description="ABC transporter" evidence="3">
    <location>
        <begin position="339"/>
        <end position="552"/>
    </location>
</feature>
<dbReference type="InterPro" id="IPR013283">
    <property type="entry name" value="RLI1"/>
</dbReference>
<dbReference type="GeneID" id="85195263"/>
<dbReference type="InterPro" id="IPR017896">
    <property type="entry name" value="4Fe4S_Fe-S-bd"/>
</dbReference>
<dbReference type="PROSITE" id="PS50893">
    <property type="entry name" value="ABC_TRANSPORTER_2"/>
    <property type="match status" value="2"/>
</dbReference>
<dbReference type="InterPro" id="IPR003593">
    <property type="entry name" value="AAA+_ATPase"/>
</dbReference>
<protein>
    <submittedName>
        <fullName evidence="5">Vitamin B12 import ATP-binding protein BtuD</fullName>
    </submittedName>
</protein>
<dbReference type="GO" id="GO:0016887">
    <property type="term" value="F:ATP hydrolysis activity"/>
    <property type="evidence" value="ECO:0007669"/>
    <property type="project" value="InterPro"/>
</dbReference>
<dbReference type="KEGG" id="mehf:MmiHf6_07480"/>
<evidence type="ECO:0000313" key="5">
    <source>
        <dbReference type="EMBL" id="WNY23441.1"/>
    </source>
</evidence>
<dbReference type="PANTHER" id="PTHR19248">
    <property type="entry name" value="ATP-BINDING TRANSPORT PROTEIN-RELATED"/>
    <property type="match status" value="1"/>
</dbReference>
<evidence type="ECO:0000256" key="1">
    <source>
        <dbReference type="ARBA" id="ARBA00022741"/>
    </source>
</evidence>
<dbReference type="FunFam" id="3.40.50.300:FF:001546">
    <property type="entry name" value="RNase L inhibitor homolog"/>
    <property type="match status" value="1"/>
</dbReference>
<keyword evidence="2 5" id="KW-0067">ATP-binding</keyword>
<dbReference type="SMART" id="SM00382">
    <property type="entry name" value="AAA"/>
    <property type="match status" value="2"/>
</dbReference>
<accession>A0AA96UZB4</accession>
<feature type="domain" description="ABC transporter" evidence="3">
    <location>
        <begin position="65"/>
        <end position="308"/>
    </location>
</feature>
<dbReference type="AlphaFoldDB" id="A0AA96UZB4"/>
<proteinExistence type="predicted"/>
<dbReference type="InterPro" id="IPR007209">
    <property type="entry name" value="RNaseL-inhib-like_metal-bd_dom"/>
</dbReference>
<feature type="domain" description="4Fe-4S ferredoxin-type" evidence="4">
    <location>
        <begin position="41"/>
        <end position="70"/>
    </location>
</feature>
<evidence type="ECO:0000313" key="6">
    <source>
        <dbReference type="Proteomes" id="UP001302978"/>
    </source>
</evidence>
<dbReference type="Pfam" id="PF00005">
    <property type="entry name" value="ABC_tran"/>
    <property type="match status" value="2"/>
</dbReference>
<dbReference type="Gene3D" id="3.40.50.300">
    <property type="entry name" value="P-loop containing nucleotide triphosphate hydrolases"/>
    <property type="match status" value="2"/>
</dbReference>
<gene>
    <name evidence="5" type="primary">btuD_4</name>
    <name evidence="5" type="ORF">MmiHf6_07480</name>
</gene>
<dbReference type="InterPro" id="IPR027417">
    <property type="entry name" value="P-loop_NTPase"/>
</dbReference>
<evidence type="ECO:0000259" key="3">
    <source>
        <dbReference type="PROSITE" id="PS50893"/>
    </source>
</evidence>
<dbReference type="PRINTS" id="PR01868">
    <property type="entry name" value="ABCEFAMILY"/>
</dbReference>
<keyword evidence="1" id="KW-0547">Nucleotide-binding</keyword>
<name>A0AA96UZB4_9EURY</name>
<organism evidence="5 6">
    <name type="scientific">Methanimicrococcus hongohii</name>
    <dbReference type="NCBI Taxonomy" id="3028295"/>
    <lineage>
        <taxon>Archaea</taxon>
        <taxon>Methanobacteriati</taxon>
        <taxon>Methanobacteriota</taxon>
        <taxon>Stenosarchaea group</taxon>
        <taxon>Methanomicrobia</taxon>
        <taxon>Methanosarcinales</taxon>
        <taxon>Methanosarcinaceae</taxon>
        <taxon>Methanimicrococcus</taxon>
    </lineage>
</organism>
<evidence type="ECO:0000259" key="4">
    <source>
        <dbReference type="PROSITE" id="PS51379"/>
    </source>
</evidence>
<sequence>MRIAVLNKDKCQPRQCSKECYKYCPRVRTGDETITFSEEDGKAVITESLCSGCGICIKKCQFDAIMIIGLPESLEFPTHRYGQNGFALYGLPVPQQGKVTGILGPNGIGKSTAVQILSGAMIPNFGEEEAGWDKVLAHYAGTALGDYFKLASSGNLKVSQKPQYVDLIPKAFKGKTSDLLNKANTSGRLDDVVERLEMKDIMDRDIGALSGGELQKVAIAACIVKEADFYFFDEISSYLDIYQRINAARLIQDLAKELNKSVLVVEHDLAILDMLADTVHIAYGVPAGYGVMTMPKSVRVGINQYIKGYLPEENIRIRDEALRFETHPPKDGADVRTILSYDSFTKKFGDAFSLEAKGGSVKEGEVLGIVGPNGTGKSTFVKILAGEIEPDTGEVGIDVKISYKPQYIKADSDIRVRDLLMEVADKFGTGYYETEIARPLRLDKLYDSYLTDLSGGELQRVAIAACLSREADFYILDEPSAHLDVEQRAIATRVITRFAESNSKTAMVVDHDIYMIDMISQRLIVFEGEPSKSGFANAPTNMKDGMNKFLSNLDITFRRDEETKRPRVNNYMSRLDREQKEKGEYYYLEES</sequence>
<dbReference type="PROSITE" id="PS00211">
    <property type="entry name" value="ABC_TRANSPORTER_1"/>
    <property type="match status" value="2"/>
</dbReference>
<dbReference type="Proteomes" id="UP001302978">
    <property type="component" value="Chromosome"/>
</dbReference>
<dbReference type="SUPFAM" id="SSF54862">
    <property type="entry name" value="4Fe-4S ferredoxins"/>
    <property type="match status" value="1"/>
</dbReference>
<dbReference type="RefSeq" id="WP_316558459.1">
    <property type="nucleotide sequence ID" value="NZ_CP131059.1"/>
</dbReference>
<dbReference type="Pfam" id="PF00037">
    <property type="entry name" value="Fer4"/>
    <property type="match status" value="1"/>
</dbReference>
<keyword evidence="6" id="KW-1185">Reference proteome</keyword>
<dbReference type="NCBIfam" id="NF009945">
    <property type="entry name" value="PRK13409.1"/>
    <property type="match status" value="1"/>
</dbReference>
<evidence type="ECO:0000256" key="2">
    <source>
        <dbReference type="ARBA" id="ARBA00022840"/>
    </source>
</evidence>
<reference evidence="5 6" key="1">
    <citation type="submission" date="2023-07" db="EMBL/GenBank/DDBJ databases">
        <title>Closed genoem sequence of Methanomicrococcus sp. Hf6.</title>
        <authorList>
            <person name="Poehlein A."/>
            <person name="Protasov E."/>
            <person name="Platt K."/>
            <person name="Reeh H."/>
            <person name="Daniel R."/>
            <person name="Brune A."/>
        </authorList>
    </citation>
    <scope>NUCLEOTIDE SEQUENCE [LARGE SCALE GENOMIC DNA]</scope>
    <source>
        <strain evidence="5 6">Hf6</strain>
    </source>
</reference>
<dbReference type="EMBL" id="CP131059">
    <property type="protein sequence ID" value="WNY23441.1"/>
    <property type="molecule type" value="Genomic_DNA"/>
</dbReference>
<dbReference type="SUPFAM" id="SSF52540">
    <property type="entry name" value="P-loop containing nucleoside triphosphate hydrolases"/>
    <property type="match status" value="2"/>
</dbReference>
<dbReference type="GO" id="GO:0005524">
    <property type="term" value="F:ATP binding"/>
    <property type="evidence" value="ECO:0007669"/>
    <property type="project" value="UniProtKB-KW"/>
</dbReference>